<proteinExistence type="predicted"/>
<evidence type="ECO:0000256" key="1">
    <source>
        <dbReference type="SAM" id="MobiDB-lite"/>
    </source>
</evidence>
<organism evidence="3 4">
    <name type="scientific">Dictyobacter alpinus</name>
    <dbReference type="NCBI Taxonomy" id="2014873"/>
    <lineage>
        <taxon>Bacteria</taxon>
        <taxon>Bacillati</taxon>
        <taxon>Chloroflexota</taxon>
        <taxon>Ktedonobacteria</taxon>
        <taxon>Ktedonobacterales</taxon>
        <taxon>Dictyobacteraceae</taxon>
        <taxon>Dictyobacter</taxon>
    </lineage>
</organism>
<reference evidence="4" key="1">
    <citation type="submission" date="2018-12" db="EMBL/GenBank/DDBJ databases">
        <title>Tengunoibacter tsumagoiensis gen. nov., sp. nov., Dictyobacter kobayashii sp. nov., D. alpinus sp. nov., and D. joshuensis sp. nov. and description of Dictyobacteraceae fam. nov. within the order Ktedonobacterales isolated from Tengu-no-mugimeshi.</title>
        <authorList>
            <person name="Wang C.M."/>
            <person name="Zheng Y."/>
            <person name="Sakai Y."/>
            <person name="Toyoda A."/>
            <person name="Minakuchi Y."/>
            <person name="Abe K."/>
            <person name="Yokota A."/>
            <person name="Yabe S."/>
        </authorList>
    </citation>
    <scope>NUCLEOTIDE SEQUENCE [LARGE SCALE GENOMIC DNA]</scope>
    <source>
        <strain evidence="4">Uno16</strain>
    </source>
</reference>
<dbReference type="Gene3D" id="1.10.287.110">
    <property type="entry name" value="DnaJ domain"/>
    <property type="match status" value="1"/>
</dbReference>
<dbReference type="SUPFAM" id="SSF49493">
    <property type="entry name" value="HSP40/DnaJ peptide-binding domain"/>
    <property type="match status" value="2"/>
</dbReference>
<feature type="region of interest" description="Disordered" evidence="1">
    <location>
        <begin position="139"/>
        <end position="161"/>
    </location>
</feature>
<dbReference type="FunFam" id="2.60.260.20:FF:000013">
    <property type="entry name" value="DnaJ subfamily B member 11"/>
    <property type="match status" value="1"/>
</dbReference>
<dbReference type="GO" id="GO:0005737">
    <property type="term" value="C:cytoplasm"/>
    <property type="evidence" value="ECO:0007669"/>
    <property type="project" value="TreeGrafter"/>
</dbReference>
<dbReference type="AlphaFoldDB" id="A0A402BJC0"/>
<dbReference type="InterPro" id="IPR002939">
    <property type="entry name" value="DnaJ_C"/>
</dbReference>
<dbReference type="InterPro" id="IPR001623">
    <property type="entry name" value="DnaJ_domain"/>
</dbReference>
<dbReference type="PRINTS" id="PR00625">
    <property type="entry name" value="JDOMAIN"/>
</dbReference>
<dbReference type="Pfam" id="PF00226">
    <property type="entry name" value="DnaJ"/>
    <property type="match status" value="1"/>
</dbReference>
<dbReference type="PROSITE" id="PS00636">
    <property type="entry name" value="DNAJ_1"/>
    <property type="match status" value="1"/>
</dbReference>
<dbReference type="EMBL" id="BIFT01000002">
    <property type="protein sequence ID" value="GCE31433.1"/>
    <property type="molecule type" value="Genomic_DNA"/>
</dbReference>
<dbReference type="SMART" id="SM00271">
    <property type="entry name" value="DnaJ"/>
    <property type="match status" value="1"/>
</dbReference>
<dbReference type="OrthoDB" id="9779889at2"/>
<dbReference type="Gene3D" id="2.60.260.20">
    <property type="entry name" value="Urease metallochaperone UreE, N-terminal domain"/>
    <property type="match status" value="2"/>
</dbReference>
<dbReference type="Proteomes" id="UP000287171">
    <property type="component" value="Unassembled WGS sequence"/>
</dbReference>
<evidence type="ECO:0000313" key="3">
    <source>
        <dbReference type="EMBL" id="GCE31433.1"/>
    </source>
</evidence>
<keyword evidence="4" id="KW-1185">Reference proteome</keyword>
<name>A0A402BJC0_9CHLR</name>
<gene>
    <name evidence="3" type="ORF">KDA_69170</name>
</gene>
<dbReference type="InterPro" id="IPR036869">
    <property type="entry name" value="J_dom_sf"/>
</dbReference>
<dbReference type="GO" id="GO:0051082">
    <property type="term" value="F:unfolded protein binding"/>
    <property type="evidence" value="ECO:0007669"/>
    <property type="project" value="InterPro"/>
</dbReference>
<evidence type="ECO:0000313" key="4">
    <source>
        <dbReference type="Proteomes" id="UP000287171"/>
    </source>
</evidence>
<dbReference type="PROSITE" id="PS50076">
    <property type="entry name" value="DNAJ_2"/>
    <property type="match status" value="1"/>
</dbReference>
<dbReference type="RefSeq" id="WP_126631404.1">
    <property type="nucleotide sequence ID" value="NZ_BIFT01000002.1"/>
</dbReference>
<evidence type="ECO:0000259" key="2">
    <source>
        <dbReference type="PROSITE" id="PS50076"/>
    </source>
</evidence>
<dbReference type="CDD" id="cd06257">
    <property type="entry name" value="DnaJ"/>
    <property type="match status" value="1"/>
</dbReference>
<dbReference type="CDD" id="cd10747">
    <property type="entry name" value="DnaJ_C"/>
    <property type="match status" value="1"/>
</dbReference>
<accession>A0A402BJC0</accession>
<protein>
    <submittedName>
        <fullName evidence="3">Molecular chaperone DnaJ</fullName>
    </submittedName>
</protein>
<comment type="caution">
    <text evidence="3">The sequence shown here is derived from an EMBL/GenBank/DDBJ whole genome shotgun (WGS) entry which is preliminary data.</text>
</comment>
<dbReference type="PANTHER" id="PTHR43096:SF10">
    <property type="entry name" value="CHAPERONE PROTEIN DNAJ A6, CHLOROPLASTIC"/>
    <property type="match status" value="1"/>
</dbReference>
<dbReference type="Pfam" id="PF01556">
    <property type="entry name" value="DnaJ_C"/>
    <property type="match status" value="1"/>
</dbReference>
<dbReference type="InterPro" id="IPR008971">
    <property type="entry name" value="HSP40/DnaJ_pept-bd"/>
</dbReference>
<dbReference type="SUPFAM" id="SSF46565">
    <property type="entry name" value="Chaperone J-domain"/>
    <property type="match status" value="1"/>
</dbReference>
<dbReference type="PANTHER" id="PTHR43096">
    <property type="entry name" value="DNAJ HOMOLOG 1, MITOCHONDRIAL-RELATED"/>
    <property type="match status" value="1"/>
</dbReference>
<sequence length="333" mass="36721">MAVDYKDYYKILGVSKDATQKEIQRAFRRLARQYHPDVNPDNKEAESKFKEINEANEVLSDPEKRKKYNEMSDYYQRYGVWPGAGQPAGAGTAGRGAGGFAGGNYQYQTMNEEDLEDLFGGASPFSDFFETYFHSAGPGGGRRRSYARGGPRPSARSMAGQDIEADVEVSLREAYQGSQRVLELAEQNGGTRRLEVKIPPGVDDGARIRVSGQGTEGNPRGNLYLRVHVLPDPQFTRDGTTLRTTVHAPLTTVMLGGEIPVPLPDGRRLMLRIPAGTDDGRALRLRGQGMPQTGHPETRGDLYAEIHVSLPTHLTEDQRSRFEDFAKSLDAAG</sequence>
<dbReference type="GO" id="GO:0042026">
    <property type="term" value="P:protein refolding"/>
    <property type="evidence" value="ECO:0007669"/>
    <property type="project" value="TreeGrafter"/>
</dbReference>
<feature type="domain" description="J" evidence="2">
    <location>
        <begin position="7"/>
        <end position="72"/>
    </location>
</feature>
<dbReference type="InterPro" id="IPR018253">
    <property type="entry name" value="DnaJ_domain_CS"/>
</dbReference>